<accession>A0ABT8ED65</accession>
<feature type="domain" description="ChrB N-terminal" evidence="1">
    <location>
        <begin position="22"/>
        <end position="172"/>
    </location>
</feature>
<dbReference type="Pfam" id="PF20229">
    <property type="entry name" value="ChrB_N"/>
    <property type="match status" value="1"/>
</dbReference>
<protein>
    <recommendedName>
        <fullName evidence="1">ChrB N-terminal domain-containing protein</fullName>
    </recommendedName>
</protein>
<dbReference type="InterPro" id="IPR046858">
    <property type="entry name" value="ChrB_N"/>
</dbReference>
<dbReference type="EMBL" id="JAUHLN010000006">
    <property type="protein sequence ID" value="MDN4075807.1"/>
    <property type="molecule type" value="Genomic_DNA"/>
</dbReference>
<gene>
    <name evidence="2" type="ORF">QYF49_22855</name>
</gene>
<dbReference type="RefSeq" id="WP_290401903.1">
    <property type="nucleotide sequence ID" value="NZ_JAUHLN010000006.1"/>
</dbReference>
<evidence type="ECO:0000313" key="2">
    <source>
        <dbReference type="EMBL" id="MDN4075807.1"/>
    </source>
</evidence>
<organism evidence="2 3">
    <name type="scientific">Fictibacillus terranigra</name>
    <dbReference type="NCBI Taxonomy" id="3058424"/>
    <lineage>
        <taxon>Bacteria</taxon>
        <taxon>Bacillati</taxon>
        <taxon>Bacillota</taxon>
        <taxon>Bacilli</taxon>
        <taxon>Bacillales</taxon>
        <taxon>Fictibacillaceae</taxon>
        <taxon>Fictibacillus</taxon>
    </lineage>
</organism>
<proteinExistence type="predicted"/>
<dbReference type="Proteomes" id="UP001168694">
    <property type="component" value="Unassembled WGS sequence"/>
</dbReference>
<evidence type="ECO:0000313" key="3">
    <source>
        <dbReference type="Proteomes" id="UP001168694"/>
    </source>
</evidence>
<keyword evidence="3" id="KW-1185">Reference proteome</keyword>
<name>A0ABT8ED65_9BACL</name>
<evidence type="ECO:0000259" key="1">
    <source>
        <dbReference type="Pfam" id="PF20229"/>
    </source>
</evidence>
<sequence>MEDNRTWYLFSYKVSAEPSTLRVRIWRNLKALGVLYIQQSVCLVPKTPDIEKKLTKLRTLIDEHRGASFIAEVEKFSHYSQQELIQLFTAQRAAEYEELLESCTRFLKRMNDESQNDSRFGDIEENEMELLRLKRWHRKIMKRDYFKNELSFHSKECLKRCEEKLYSISDAVDQLEGVFHGE</sequence>
<reference evidence="2" key="1">
    <citation type="submission" date="2023-06" db="EMBL/GenBank/DDBJ databases">
        <title>Draft Genome Sequences of Representative Paenibacillus Polymyxa, Bacillus cereus, Fictibacillus sp., and Brevibacillus agri Strains Isolated from Amazonian Dark Earth.</title>
        <authorList>
            <person name="Pellegrinetti T.A."/>
            <person name="Cunha I.C.M."/>
            <person name="Chaves M.G."/>
            <person name="Freitas A.S."/>
            <person name="Silva A.V.R."/>
            <person name="Tsai S.M."/>
            <person name="Mendes L.W."/>
        </authorList>
    </citation>
    <scope>NUCLEOTIDE SEQUENCE</scope>
    <source>
        <strain evidence="2">CENA-BCM004</strain>
    </source>
</reference>
<comment type="caution">
    <text evidence="2">The sequence shown here is derived from an EMBL/GenBank/DDBJ whole genome shotgun (WGS) entry which is preliminary data.</text>
</comment>